<dbReference type="InterPro" id="IPR003347">
    <property type="entry name" value="JmjC_dom"/>
</dbReference>
<dbReference type="EMBL" id="MTYH01000060">
    <property type="protein sequence ID" value="PNP40911.1"/>
    <property type="molecule type" value="Genomic_DNA"/>
</dbReference>
<dbReference type="PANTHER" id="PTHR12461">
    <property type="entry name" value="HYPOXIA-INDUCIBLE FACTOR 1 ALPHA INHIBITOR-RELATED"/>
    <property type="match status" value="1"/>
</dbReference>
<accession>A0A2K0T5V4</accession>
<organism evidence="2 3">
    <name type="scientific">Trichoderma gamsii</name>
    <dbReference type="NCBI Taxonomy" id="398673"/>
    <lineage>
        <taxon>Eukaryota</taxon>
        <taxon>Fungi</taxon>
        <taxon>Dikarya</taxon>
        <taxon>Ascomycota</taxon>
        <taxon>Pezizomycotina</taxon>
        <taxon>Sordariomycetes</taxon>
        <taxon>Hypocreomycetidae</taxon>
        <taxon>Hypocreales</taxon>
        <taxon>Hypocreaceae</taxon>
        <taxon>Trichoderma</taxon>
    </lineage>
</organism>
<evidence type="ECO:0000259" key="1">
    <source>
        <dbReference type="PROSITE" id="PS51184"/>
    </source>
</evidence>
<proteinExistence type="predicted"/>
<feature type="domain" description="JmjC" evidence="1">
    <location>
        <begin position="162"/>
        <end position="337"/>
    </location>
</feature>
<comment type="caution">
    <text evidence="2">The sequence shown here is derived from an EMBL/GenBank/DDBJ whole genome shotgun (WGS) entry which is preliminary data.</text>
</comment>
<protein>
    <recommendedName>
        <fullName evidence="1">JmjC domain-containing protein</fullName>
    </recommendedName>
</protein>
<dbReference type="Proteomes" id="UP000236546">
    <property type="component" value="Unassembled WGS sequence"/>
</dbReference>
<name>A0A2K0T5V4_9HYPO</name>
<dbReference type="Pfam" id="PF13621">
    <property type="entry name" value="Cupin_8"/>
    <property type="match status" value="1"/>
</dbReference>
<gene>
    <name evidence="2" type="ORF">TGAMA5MH_07353</name>
</gene>
<reference evidence="2 3" key="1">
    <citation type="submission" date="2017-02" db="EMBL/GenBank/DDBJ databases">
        <title>Genomes of Trichoderma spp. with biocontrol activity.</title>
        <authorList>
            <person name="Gardiner D."/>
            <person name="Kazan K."/>
            <person name="Vos C."/>
            <person name="Harvey P."/>
        </authorList>
    </citation>
    <scope>NUCLEOTIDE SEQUENCE [LARGE SCALE GENOMIC DNA]</scope>
    <source>
        <strain evidence="2 3">A5MH</strain>
    </source>
</reference>
<evidence type="ECO:0000313" key="2">
    <source>
        <dbReference type="EMBL" id="PNP40911.1"/>
    </source>
</evidence>
<dbReference type="PROSITE" id="PS51184">
    <property type="entry name" value="JMJC"/>
    <property type="match status" value="1"/>
</dbReference>
<dbReference type="SUPFAM" id="SSF51197">
    <property type="entry name" value="Clavaminate synthase-like"/>
    <property type="match status" value="1"/>
</dbReference>
<evidence type="ECO:0000313" key="3">
    <source>
        <dbReference type="Proteomes" id="UP000236546"/>
    </source>
</evidence>
<sequence>MQRSFRILQRASDWKLQINKVPFRNFASAHDQPIKRSGVIDGLTFEDSFKAERPYVFSDPDTSPAYLLPAFHKWFKRDEENTSFSSYIDSFQQLVLPYELIKPFFQGSETIYRLYDSFLNSQDAIDRDWAVALQSAAASEASRDHQFFQLYAPLRLLIKALEFNKAQRIKADPPVQLYIAQSLLSDLPSELQNDVPTPELIRKVGRGDIYSSSIWLGTEPTYTPLHRDPNPNLFCQLCSSKVVRLLPPKVGLELYNNVQMRLRQSGNSRMRSTEMMEGHERDMLHSVVWEDKAAASDVQEVELSAGDALFIPKGWWHSIKSKQSDGRLNGSVNWWFR</sequence>
<dbReference type="OrthoDB" id="263283at2759"/>
<dbReference type="Gene3D" id="2.60.120.650">
    <property type="entry name" value="Cupin"/>
    <property type="match status" value="1"/>
</dbReference>
<dbReference type="InterPro" id="IPR041667">
    <property type="entry name" value="Cupin_8"/>
</dbReference>
<dbReference type="PANTHER" id="PTHR12461:SF105">
    <property type="entry name" value="HYPOXIA-INDUCIBLE FACTOR 1-ALPHA INHIBITOR"/>
    <property type="match status" value="1"/>
</dbReference>
<dbReference type="AlphaFoldDB" id="A0A2K0T5V4"/>